<sequence>MSSRKMPVSLDLVRGDVLLGSIEIKPEAADFPWQAGAFRPSMAFEEVRALFAQELALLKANESDDSAQWDDWEEVYEALVAPGLRLRAADGGYLEGDLLIHIDGTDAWWRTE</sequence>
<protein>
    <submittedName>
        <fullName evidence="1">Uncharacterized protein</fullName>
    </submittedName>
</protein>
<accession>A0A6M4GTD0</accession>
<gene>
    <name evidence="1" type="ORF">DSM104443_01653</name>
</gene>
<name>A0A6M4GTD0_9PROT</name>
<keyword evidence="2" id="KW-1185">Reference proteome</keyword>
<organism evidence="1 2">
    <name type="scientific">Usitatibacter rugosus</name>
    <dbReference type="NCBI Taxonomy" id="2732067"/>
    <lineage>
        <taxon>Bacteria</taxon>
        <taxon>Pseudomonadati</taxon>
        <taxon>Pseudomonadota</taxon>
        <taxon>Betaproteobacteria</taxon>
        <taxon>Nitrosomonadales</taxon>
        <taxon>Usitatibacteraceae</taxon>
        <taxon>Usitatibacter</taxon>
    </lineage>
</organism>
<dbReference type="KEGG" id="uru:DSM104443_01653"/>
<evidence type="ECO:0000313" key="1">
    <source>
        <dbReference type="EMBL" id="QJR10589.1"/>
    </source>
</evidence>
<evidence type="ECO:0000313" key="2">
    <source>
        <dbReference type="Proteomes" id="UP000501534"/>
    </source>
</evidence>
<dbReference type="AlphaFoldDB" id="A0A6M4GTD0"/>
<proteinExistence type="predicted"/>
<dbReference type="RefSeq" id="WP_171091215.1">
    <property type="nucleotide sequence ID" value="NZ_CP053069.1"/>
</dbReference>
<dbReference type="Proteomes" id="UP000501534">
    <property type="component" value="Chromosome"/>
</dbReference>
<dbReference type="EMBL" id="CP053069">
    <property type="protein sequence ID" value="QJR10589.1"/>
    <property type="molecule type" value="Genomic_DNA"/>
</dbReference>
<reference evidence="1 2" key="1">
    <citation type="submission" date="2020-04" db="EMBL/GenBank/DDBJ databases">
        <title>Usitatibacter rugosus gen. nov., sp. nov. and Usitatibacter palustris sp. nov., novel members of Usitatibacteraceae fam. nov. within the order Nitrosomonadales isolated from soil.</title>
        <authorList>
            <person name="Huber K.J."/>
            <person name="Neumann-Schaal M."/>
            <person name="Geppert A."/>
            <person name="Luckner M."/>
            <person name="Wanner G."/>
            <person name="Overmann J."/>
        </authorList>
    </citation>
    <scope>NUCLEOTIDE SEQUENCE [LARGE SCALE GENOMIC DNA]</scope>
    <source>
        <strain evidence="1 2">0125_3</strain>
    </source>
</reference>